<evidence type="ECO:0000256" key="2">
    <source>
        <dbReference type="ARBA" id="ARBA00022741"/>
    </source>
</evidence>
<dbReference type="InterPro" id="IPR004412">
    <property type="entry name" value="GatA"/>
</dbReference>
<keyword evidence="2 6" id="KW-0547">Nucleotide-binding</keyword>
<evidence type="ECO:0000259" key="7">
    <source>
        <dbReference type="Pfam" id="PF01425"/>
    </source>
</evidence>
<dbReference type="HAMAP" id="MF_00120">
    <property type="entry name" value="GatA"/>
    <property type="match status" value="1"/>
</dbReference>
<dbReference type="GO" id="GO:0005524">
    <property type="term" value="F:ATP binding"/>
    <property type="evidence" value="ECO:0007669"/>
    <property type="project" value="UniProtKB-KW"/>
</dbReference>
<keyword evidence="3 6" id="KW-0067">ATP-binding</keyword>
<sequence length="492" mass="53078">MRLYNLSVFQLSELMEKKEISSEELTNAYLERISQVESETKVFVTLSKETALTQARNVDQKRARGEELSPLAGIPMAMDDNICTEGIKTTCASKILYNFIPPYDATVAERLKGAGAILMGKCNIDEFGMGSSTENSAFYPTQNPFDAEAAQGCISGGSAAAVAVGEAAFTLGSDTSGFIRQSAASCGVIGLKPTYGHVSRFGLISTASSLDQIGPITQDMTDLALVLNTICGHDVKDATSASVDVPDFTKSLVNEVKGLRIGLPKEYESGVEPQVAAKLQEAISKLEELGAICEEVAMPHTEYAAPAHYIISSAEASSNLARFDGVRHGLRVEAEDVSSMFKKTRSQGFGAEVKKRIMLGTHVLSTGNYDTYYVKALKVRSLIKQDFDRAFEKFDCLLTPTNPTTAGKTGKNPNDSLAMHLSGVCTLPVNLAGLPALSLPFGMVDGMPVGLQLIARHFEEETLLRVGYTLEQSTNQTRPKPGLFLKYNIHRG</sequence>
<dbReference type="OrthoDB" id="9811471at2"/>
<organism evidence="8 9">
    <name type="scientific">Sporotomaculum syntrophicum</name>
    <dbReference type="NCBI Taxonomy" id="182264"/>
    <lineage>
        <taxon>Bacteria</taxon>
        <taxon>Bacillati</taxon>
        <taxon>Bacillota</taxon>
        <taxon>Clostridia</taxon>
        <taxon>Eubacteriales</taxon>
        <taxon>Desulfallaceae</taxon>
        <taxon>Sporotomaculum</taxon>
    </lineage>
</organism>
<accession>A0A9D3AZL7</accession>
<comment type="catalytic activity">
    <reaction evidence="6">
        <text>L-glutamyl-tRNA(Gln) + L-glutamine + ATP + H2O = L-glutaminyl-tRNA(Gln) + L-glutamate + ADP + phosphate + H(+)</text>
        <dbReference type="Rhea" id="RHEA:17521"/>
        <dbReference type="Rhea" id="RHEA-COMP:9681"/>
        <dbReference type="Rhea" id="RHEA-COMP:9684"/>
        <dbReference type="ChEBI" id="CHEBI:15377"/>
        <dbReference type="ChEBI" id="CHEBI:15378"/>
        <dbReference type="ChEBI" id="CHEBI:29985"/>
        <dbReference type="ChEBI" id="CHEBI:30616"/>
        <dbReference type="ChEBI" id="CHEBI:43474"/>
        <dbReference type="ChEBI" id="CHEBI:58359"/>
        <dbReference type="ChEBI" id="CHEBI:78520"/>
        <dbReference type="ChEBI" id="CHEBI:78521"/>
        <dbReference type="ChEBI" id="CHEBI:456216"/>
        <dbReference type="EC" id="6.3.5.7"/>
    </reaction>
</comment>
<keyword evidence="1 6" id="KW-0436">Ligase</keyword>
<name>A0A9D3AZL7_9FIRM</name>
<dbReference type="Pfam" id="PF01425">
    <property type="entry name" value="Amidase"/>
    <property type="match status" value="1"/>
</dbReference>
<comment type="caution">
    <text evidence="8">The sequence shown here is derived from an EMBL/GenBank/DDBJ whole genome shotgun (WGS) entry which is preliminary data.</text>
</comment>
<proteinExistence type="inferred from homology"/>
<dbReference type="InterPro" id="IPR000120">
    <property type="entry name" value="Amidase"/>
</dbReference>
<keyword evidence="9" id="KW-1185">Reference proteome</keyword>
<dbReference type="EMBL" id="LSRS01000001">
    <property type="protein sequence ID" value="KAF1086666.1"/>
    <property type="molecule type" value="Genomic_DNA"/>
</dbReference>
<evidence type="ECO:0000313" key="8">
    <source>
        <dbReference type="EMBL" id="KAF1086666.1"/>
    </source>
</evidence>
<evidence type="ECO:0000313" key="9">
    <source>
        <dbReference type="Proteomes" id="UP000798488"/>
    </source>
</evidence>
<feature type="active site" description="Charge relay system" evidence="6">
    <location>
        <position position="155"/>
    </location>
</feature>
<gene>
    <name evidence="8" type="primary">gatA_2</name>
    <name evidence="6" type="synonym">gatA</name>
    <name evidence="8" type="ORF">SPSYN_00385</name>
</gene>
<dbReference type="GO" id="GO:0050567">
    <property type="term" value="F:glutaminyl-tRNA synthase (glutamine-hydrolyzing) activity"/>
    <property type="evidence" value="ECO:0007669"/>
    <property type="project" value="UniProtKB-UniRule"/>
</dbReference>
<dbReference type="InterPro" id="IPR036928">
    <property type="entry name" value="AS_sf"/>
</dbReference>
<dbReference type="GO" id="GO:0030956">
    <property type="term" value="C:glutamyl-tRNA(Gln) amidotransferase complex"/>
    <property type="evidence" value="ECO:0007669"/>
    <property type="project" value="InterPro"/>
</dbReference>
<evidence type="ECO:0000256" key="4">
    <source>
        <dbReference type="ARBA" id="ARBA00022917"/>
    </source>
</evidence>
<dbReference type="RefSeq" id="WP_161820802.1">
    <property type="nucleotide sequence ID" value="NZ_LSRS01000001.1"/>
</dbReference>
<dbReference type="InterPro" id="IPR023631">
    <property type="entry name" value="Amidase_dom"/>
</dbReference>
<dbReference type="SUPFAM" id="SSF75304">
    <property type="entry name" value="Amidase signature (AS) enzymes"/>
    <property type="match status" value="1"/>
</dbReference>
<dbReference type="NCBIfam" id="TIGR00132">
    <property type="entry name" value="gatA"/>
    <property type="match status" value="1"/>
</dbReference>
<dbReference type="GO" id="GO:0006412">
    <property type="term" value="P:translation"/>
    <property type="evidence" value="ECO:0007669"/>
    <property type="project" value="UniProtKB-UniRule"/>
</dbReference>
<comment type="function">
    <text evidence="5 6">Allows the formation of correctly charged Gln-tRNA(Gln) through the transamidation of misacylated Glu-tRNA(Gln) in organisms which lack glutaminyl-tRNA synthetase. The reaction takes place in the presence of glutamine and ATP through an activated gamma-phospho-Glu-tRNA(Gln).</text>
</comment>
<reference evidence="8" key="1">
    <citation type="submission" date="2016-02" db="EMBL/GenBank/DDBJ databases">
        <title>Draft Genome Sequence of Sporotomaculum syntrophicum Strain FB, a Syntrophic Benzoate Degrader.</title>
        <authorList>
            <person name="Nobu M.K."/>
            <person name="Narihiro T."/>
            <person name="Qiu Y.-L."/>
            <person name="Ohashi A."/>
            <person name="Liu W.-T."/>
            <person name="Yuji S."/>
        </authorList>
    </citation>
    <scope>NUCLEOTIDE SEQUENCE</scope>
    <source>
        <strain evidence="8">FB</strain>
    </source>
</reference>
<comment type="similarity">
    <text evidence="6">Belongs to the amidase family. GatA subfamily.</text>
</comment>
<evidence type="ECO:0000256" key="1">
    <source>
        <dbReference type="ARBA" id="ARBA00022598"/>
    </source>
</evidence>
<dbReference type="Proteomes" id="UP000798488">
    <property type="component" value="Unassembled WGS sequence"/>
</dbReference>
<comment type="subunit">
    <text evidence="6">Heterotrimer of A, B and C subunits.</text>
</comment>
<feature type="domain" description="Amidase" evidence="7">
    <location>
        <begin position="24"/>
        <end position="464"/>
    </location>
</feature>
<protein>
    <recommendedName>
        <fullName evidence="6">Glutamyl-tRNA(Gln) amidotransferase subunit A</fullName>
        <shortName evidence="6">Glu-ADT subunit A</shortName>
        <ecNumber evidence="6">6.3.5.7</ecNumber>
    </recommendedName>
</protein>
<comment type="caution">
    <text evidence="6">Lacks conserved residue(s) required for the propagation of feature annotation.</text>
</comment>
<dbReference type="Gene3D" id="3.90.1300.10">
    <property type="entry name" value="Amidase signature (AS) domain"/>
    <property type="match status" value="1"/>
</dbReference>
<dbReference type="AlphaFoldDB" id="A0A9D3AZL7"/>
<dbReference type="EC" id="6.3.5.7" evidence="6"/>
<dbReference type="PANTHER" id="PTHR11895:SF151">
    <property type="entry name" value="GLUTAMYL-TRNA(GLN) AMIDOTRANSFERASE SUBUNIT A"/>
    <property type="match status" value="1"/>
</dbReference>
<evidence type="ECO:0000256" key="3">
    <source>
        <dbReference type="ARBA" id="ARBA00022840"/>
    </source>
</evidence>
<evidence type="ECO:0000256" key="5">
    <source>
        <dbReference type="ARBA" id="ARBA00025295"/>
    </source>
</evidence>
<keyword evidence="4 6" id="KW-0648">Protein biosynthesis</keyword>
<evidence type="ECO:0000256" key="6">
    <source>
        <dbReference type="HAMAP-Rule" id="MF_00120"/>
    </source>
</evidence>
<dbReference type="PANTHER" id="PTHR11895">
    <property type="entry name" value="TRANSAMIDASE"/>
    <property type="match status" value="1"/>
</dbReference>